<reference evidence="2 3" key="1">
    <citation type="submission" date="2024-09" db="EMBL/GenBank/DDBJ databases">
        <title>Genome sequencing and assembly of Phytophthora oleae, isolate VK10A, causative agent of rot of olive drupes.</title>
        <authorList>
            <person name="Conti Taguali S."/>
            <person name="Riolo M."/>
            <person name="La Spada F."/>
            <person name="Cacciola S.O."/>
            <person name="Dionisio G."/>
        </authorList>
    </citation>
    <scope>NUCLEOTIDE SEQUENCE [LARGE SCALE GENOMIC DNA]</scope>
    <source>
        <strain evidence="2 3">VK10A</strain>
    </source>
</reference>
<keyword evidence="3" id="KW-1185">Reference proteome</keyword>
<name>A0ABD3F521_9STRA</name>
<comment type="caution">
    <text evidence="2">The sequence shown here is derived from an EMBL/GenBank/DDBJ whole genome shotgun (WGS) entry which is preliminary data.</text>
</comment>
<gene>
    <name evidence="2" type="ORF">V7S43_014290</name>
</gene>
<feature type="compositionally biased region" description="Basic and acidic residues" evidence="1">
    <location>
        <begin position="20"/>
        <end position="33"/>
    </location>
</feature>
<dbReference type="Proteomes" id="UP001632037">
    <property type="component" value="Unassembled WGS sequence"/>
</dbReference>
<feature type="region of interest" description="Disordered" evidence="1">
    <location>
        <begin position="20"/>
        <end position="49"/>
    </location>
</feature>
<organism evidence="2 3">
    <name type="scientific">Phytophthora oleae</name>
    <dbReference type="NCBI Taxonomy" id="2107226"/>
    <lineage>
        <taxon>Eukaryota</taxon>
        <taxon>Sar</taxon>
        <taxon>Stramenopiles</taxon>
        <taxon>Oomycota</taxon>
        <taxon>Peronosporomycetes</taxon>
        <taxon>Peronosporales</taxon>
        <taxon>Peronosporaceae</taxon>
        <taxon>Phytophthora</taxon>
    </lineage>
</organism>
<evidence type="ECO:0000313" key="2">
    <source>
        <dbReference type="EMBL" id="KAL3660535.1"/>
    </source>
</evidence>
<dbReference type="AlphaFoldDB" id="A0ABD3F521"/>
<accession>A0ABD3F521</accession>
<dbReference type="EMBL" id="JBIMZQ010000040">
    <property type="protein sequence ID" value="KAL3660535.1"/>
    <property type="molecule type" value="Genomic_DNA"/>
</dbReference>
<evidence type="ECO:0000256" key="1">
    <source>
        <dbReference type="SAM" id="MobiDB-lite"/>
    </source>
</evidence>
<proteinExistence type="predicted"/>
<evidence type="ECO:0000313" key="3">
    <source>
        <dbReference type="Proteomes" id="UP001632037"/>
    </source>
</evidence>
<sequence length="175" mass="17822">MHTNTAYMCVLWCGHRGHNEGGREGVRGDDEGGRGQGRRSSSIGGHDGVMGLGPGYNGRVDGIALGGAGATADIDPGTGGSNVVDAALNTVKVSMTEDVAELGLDADVTIMKVSVVAVVEKSLDQAMDALLLVSLIPASSTPARPPCPSLLLLDMLLPGVLNDVVNSMTVTEVLA</sequence>
<protein>
    <submittedName>
        <fullName evidence="2">Uncharacterized protein</fullName>
    </submittedName>
</protein>